<organism evidence="13 14">
    <name type="scientific">Phytophthora citrophthora</name>
    <dbReference type="NCBI Taxonomy" id="4793"/>
    <lineage>
        <taxon>Eukaryota</taxon>
        <taxon>Sar</taxon>
        <taxon>Stramenopiles</taxon>
        <taxon>Oomycota</taxon>
        <taxon>Peronosporomycetes</taxon>
        <taxon>Peronosporales</taxon>
        <taxon>Peronosporaceae</taxon>
        <taxon>Phytophthora</taxon>
    </lineage>
</organism>
<evidence type="ECO:0000313" key="13">
    <source>
        <dbReference type="EMBL" id="KAK1938126.1"/>
    </source>
</evidence>
<feature type="region of interest" description="Disordered" evidence="9">
    <location>
        <begin position="1"/>
        <end position="21"/>
    </location>
</feature>
<reference evidence="13" key="1">
    <citation type="submission" date="2023-08" db="EMBL/GenBank/DDBJ databases">
        <title>Reference Genome Resource for the Citrus Pathogen Phytophthora citrophthora.</title>
        <authorList>
            <person name="Moller H."/>
            <person name="Coetzee B."/>
            <person name="Rose L.J."/>
            <person name="Van Niekerk J.M."/>
        </authorList>
    </citation>
    <scope>NUCLEOTIDE SEQUENCE</scope>
    <source>
        <strain evidence="13">STE-U-9442</strain>
    </source>
</reference>
<dbReference type="PROSITE" id="PS50893">
    <property type="entry name" value="ABC_TRANSPORTER_2"/>
    <property type="match status" value="2"/>
</dbReference>
<dbReference type="PANTHER" id="PTHR24223:SF443">
    <property type="entry name" value="MULTIDRUG-RESISTANCE LIKE PROTEIN 1, ISOFORM I"/>
    <property type="match status" value="1"/>
</dbReference>
<sequence length="1364" mass="151472">MPNSTRDHDYFPGPQTPATPSIAVLQESHEEKQKSDEITFSQLPNPLDKASFVSVVLANWIQPMVTLGGSRVLEMEDMWPLCSSDSCVSLEERFRRVYNPNSRSSLGISPLTMAYMITFRSELIVVLVGCIVYVVGLAVQSYVAQALLQFLNGKENLFHVSSGYVLLAMMTSSSAVAVLSLNYLFFRSSRVAANMRSLSMALVYDKSLRLSSAARQQYTTGEILTLMSVDTERVFNFVAHGPWLFMGPLAFVISVVLIGILFNFYSALAGAVVLVVVMTISVQQGGRIARLQKKLLDVIDERVKVTSEALQGIRVMKFYAWEDSLARRVEKLRVHEVKLLRKFHLYQVINTVMLFLTPTFLSGITLGLYVLIRHTVTVIEAFTLIAMVNICRTALNQLPQAIAEYSKAKISFARIEVFLGSDELASNARQLSSEEESSQARWVTFADKGIGHGDILIRNAYFCWPDSSVTDVVIEAKTPSQSVTGDMTPSTLSGIDTGSNRQQAFRLENVNLRIGRGQLVMIVGKVGSGKSSLINALLGEMPRTSGELEIGGRIAYVTQDTWIRNATLRDNVLFEQDFDADRYFRVLQASQLATDLNALPHGDQTEIGERGINLSGGQRARIAIARAMYRSETDVLILDDPLSAVDPHVAHAIFEQCVVGLAAGQTRLLVLNSHYDLLPNADQVVVVQDGVIATQGSYNEVVKDFPELGSSDIEAEGSGETVITATTDVPILTKELSSDDDVNGNMPDEEEETHRASPRKLMRAEDRVKGSVGGHVYKAYFDETGFNGIVVVLGLGAAYAVAQAARTATDWWPGHWARNMPRRGVDPTYNGTTFGLWYVGLIVFCAVLTLARALMMIESCVRTSQLLHDELFRRVLRAPVTRYFDVTPVGQILNRFSNDLDQMDTNLPREYQLLFQNVSMGFGSLVVSAFASYWIGLSYIPILAIFVWTGQYFKKTSREVKRMEGITRTPVYNLFSETLSGLATIRAFGMKKQFSARNRQVVDMNTNLFLTYWSANRWLSTRLDLLSVVVIFVVTFYLVATRGSVGSMTSGLSLTYSLMLTSVMQWVMRSFDRTDNAMTSFERLLHFRKIEVEEDSGSRTTELIPANYSESRQISEPVWPLRGSIQFDQLCLRYRPELPLVLKGVNLEVAAGEKIGICGRTGAGKSSLMIALFRICDFDSGRVLIDDVDIATINLRELRRSLAIIPQDPVLFSGPLRENLDPFHEYSDERIWHVLEQVHMADSLRRWGAGLDFEVAEGGDNLSVGQRQLICIGRALLKDSKVVVLDEATANVDTATDALIQTTIQETFKDKTVLIIAHRINTIMHCDKIAVMDAGRVAEFDSPLALLARPTSVFAALAKKSGTA</sequence>
<dbReference type="InterPro" id="IPR044726">
    <property type="entry name" value="ABCC_6TM_D2"/>
</dbReference>
<dbReference type="Proteomes" id="UP001259832">
    <property type="component" value="Unassembled WGS sequence"/>
</dbReference>
<dbReference type="InterPro" id="IPR003593">
    <property type="entry name" value="AAA+_ATPase"/>
</dbReference>
<keyword evidence="7 10" id="KW-1133">Transmembrane helix</keyword>
<feature type="domain" description="ABC transporter" evidence="11">
    <location>
        <begin position="492"/>
        <end position="714"/>
    </location>
</feature>
<dbReference type="InterPro" id="IPR027417">
    <property type="entry name" value="P-loop_NTPase"/>
</dbReference>
<dbReference type="Gene3D" id="1.20.1560.10">
    <property type="entry name" value="ABC transporter type 1, transmembrane domain"/>
    <property type="match status" value="2"/>
</dbReference>
<feature type="transmembrane region" description="Helical" evidence="10">
    <location>
        <begin position="163"/>
        <end position="186"/>
    </location>
</feature>
<dbReference type="SUPFAM" id="SSF52540">
    <property type="entry name" value="P-loop containing nucleoside triphosphate hydrolases"/>
    <property type="match status" value="2"/>
</dbReference>
<feature type="compositionally biased region" description="Basic and acidic residues" evidence="9">
    <location>
        <begin position="1"/>
        <end position="10"/>
    </location>
</feature>
<gene>
    <name evidence="13" type="ORF">P3T76_009276</name>
</gene>
<dbReference type="FunFam" id="1.20.1560.10:FF:000123">
    <property type="entry name" value="Mini-chromosome maintenance complex-binding protein"/>
    <property type="match status" value="1"/>
</dbReference>
<keyword evidence="6" id="KW-0067">ATP-binding</keyword>
<evidence type="ECO:0000256" key="1">
    <source>
        <dbReference type="ARBA" id="ARBA00004128"/>
    </source>
</evidence>
<dbReference type="CDD" id="cd18579">
    <property type="entry name" value="ABC_6TM_ABCC_D1"/>
    <property type="match status" value="1"/>
</dbReference>
<dbReference type="InterPro" id="IPR017871">
    <property type="entry name" value="ABC_transporter-like_CS"/>
</dbReference>
<keyword evidence="4" id="KW-0677">Repeat</keyword>
<evidence type="ECO:0000256" key="7">
    <source>
        <dbReference type="ARBA" id="ARBA00022989"/>
    </source>
</evidence>
<evidence type="ECO:0000256" key="4">
    <source>
        <dbReference type="ARBA" id="ARBA00022737"/>
    </source>
</evidence>
<dbReference type="FunFam" id="3.40.50.300:FF:000997">
    <property type="entry name" value="Multidrug resistance-associated protein 1"/>
    <property type="match status" value="1"/>
</dbReference>
<dbReference type="InterPro" id="IPR036640">
    <property type="entry name" value="ABC1_TM_sf"/>
</dbReference>
<dbReference type="PROSITE" id="PS00211">
    <property type="entry name" value="ABC_TRANSPORTER_1"/>
    <property type="match status" value="2"/>
</dbReference>
<keyword evidence="8 10" id="KW-0472">Membrane</keyword>
<evidence type="ECO:0000259" key="12">
    <source>
        <dbReference type="PROSITE" id="PS50929"/>
    </source>
</evidence>
<dbReference type="InterPro" id="IPR050173">
    <property type="entry name" value="ABC_transporter_C-like"/>
</dbReference>
<dbReference type="FunFam" id="3.40.50.300:FF:004734">
    <property type="entry name" value="Predicted protein"/>
    <property type="match status" value="1"/>
</dbReference>
<evidence type="ECO:0000256" key="5">
    <source>
        <dbReference type="ARBA" id="ARBA00022741"/>
    </source>
</evidence>
<dbReference type="InterPro" id="IPR003439">
    <property type="entry name" value="ABC_transporter-like_ATP-bd"/>
</dbReference>
<feature type="transmembrane region" description="Helical" evidence="10">
    <location>
        <begin position="835"/>
        <end position="855"/>
    </location>
</feature>
<dbReference type="PROSITE" id="PS50929">
    <property type="entry name" value="ABC_TM1F"/>
    <property type="match status" value="2"/>
</dbReference>
<feature type="domain" description="ABC transmembrane type-1" evidence="12">
    <location>
        <begin position="124"/>
        <end position="407"/>
    </location>
</feature>
<evidence type="ECO:0000313" key="14">
    <source>
        <dbReference type="Proteomes" id="UP001259832"/>
    </source>
</evidence>
<dbReference type="CDD" id="cd03244">
    <property type="entry name" value="ABCC_MRP_domain2"/>
    <property type="match status" value="1"/>
</dbReference>
<keyword evidence="3 10" id="KW-0812">Transmembrane</keyword>
<feature type="transmembrane region" description="Helical" evidence="10">
    <location>
        <begin position="1046"/>
        <end position="1068"/>
    </location>
</feature>
<dbReference type="CDD" id="cd18580">
    <property type="entry name" value="ABC_6TM_ABCC_D2"/>
    <property type="match status" value="1"/>
</dbReference>
<dbReference type="Pfam" id="PF00005">
    <property type="entry name" value="ABC_tran"/>
    <property type="match status" value="2"/>
</dbReference>
<dbReference type="SMART" id="SM00382">
    <property type="entry name" value="AAA"/>
    <property type="match status" value="2"/>
</dbReference>
<dbReference type="CDD" id="cd03250">
    <property type="entry name" value="ABCC_MRP_domain1"/>
    <property type="match status" value="1"/>
</dbReference>
<dbReference type="Gene3D" id="3.40.50.300">
    <property type="entry name" value="P-loop containing nucleotide triphosphate hydrolases"/>
    <property type="match status" value="2"/>
</dbReference>
<keyword evidence="2" id="KW-0813">Transport</keyword>
<protein>
    <submittedName>
        <fullName evidence="13">Canalicular multispecific organic anion transporter 2</fullName>
    </submittedName>
</protein>
<evidence type="ECO:0000256" key="3">
    <source>
        <dbReference type="ARBA" id="ARBA00022692"/>
    </source>
</evidence>
<feature type="transmembrane region" description="Helical" evidence="10">
    <location>
        <begin position="268"/>
        <end position="286"/>
    </location>
</feature>
<feature type="transmembrane region" description="Helical" evidence="10">
    <location>
        <begin position="123"/>
        <end position="143"/>
    </location>
</feature>
<feature type="domain" description="ABC transmembrane type-1" evidence="12">
    <location>
        <begin position="793"/>
        <end position="1076"/>
    </location>
</feature>
<feature type="region of interest" description="Disordered" evidence="9">
    <location>
        <begin position="736"/>
        <end position="759"/>
    </location>
</feature>
<evidence type="ECO:0000259" key="11">
    <source>
        <dbReference type="PROSITE" id="PS50893"/>
    </source>
</evidence>
<keyword evidence="5" id="KW-0547">Nucleotide-binding</keyword>
<dbReference type="InterPro" id="IPR044746">
    <property type="entry name" value="ABCC_6TM_D1"/>
</dbReference>
<feature type="transmembrane region" description="Helical" evidence="10">
    <location>
        <begin position="1023"/>
        <end position="1040"/>
    </location>
</feature>
<feature type="domain" description="ABC transporter" evidence="11">
    <location>
        <begin position="1125"/>
        <end position="1359"/>
    </location>
</feature>
<dbReference type="GO" id="GO:0140359">
    <property type="term" value="F:ABC-type transporter activity"/>
    <property type="evidence" value="ECO:0007669"/>
    <property type="project" value="InterPro"/>
</dbReference>
<dbReference type="GO" id="GO:0005774">
    <property type="term" value="C:vacuolar membrane"/>
    <property type="evidence" value="ECO:0007669"/>
    <property type="project" value="UniProtKB-SubCell"/>
</dbReference>
<dbReference type="GO" id="GO:0016887">
    <property type="term" value="F:ATP hydrolysis activity"/>
    <property type="evidence" value="ECO:0007669"/>
    <property type="project" value="InterPro"/>
</dbReference>
<dbReference type="PANTHER" id="PTHR24223">
    <property type="entry name" value="ATP-BINDING CASSETTE SUB-FAMILY C"/>
    <property type="match status" value="1"/>
</dbReference>
<evidence type="ECO:0000256" key="2">
    <source>
        <dbReference type="ARBA" id="ARBA00022448"/>
    </source>
</evidence>
<dbReference type="GO" id="GO:0005524">
    <property type="term" value="F:ATP binding"/>
    <property type="evidence" value="ECO:0007669"/>
    <property type="project" value="UniProtKB-KW"/>
</dbReference>
<evidence type="ECO:0000256" key="10">
    <source>
        <dbReference type="SAM" id="Phobius"/>
    </source>
</evidence>
<evidence type="ECO:0000256" key="6">
    <source>
        <dbReference type="ARBA" id="ARBA00022840"/>
    </source>
</evidence>
<evidence type="ECO:0000256" key="8">
    <source>
        <dbReference type="ARBA" id="ARBA00023136"/>
    </source>
</evidence>
<comment type="caution">
    <text evidence="13">The sequence shown here is derived from an EMBL/GenBank/DDBJ whole genome shotgun (WGS) entry which is preliminary data.</text>
</comment>
<comment type="subcellular location">
    <subcellularLocation>
        <location evidence="1">Vacuole membrane</location>
        <topology evidence="1">Multi-pass membrane protein</topology>
    </subcellularLocation>
</comment>
<dbReference type="EMBL" id="JASMQC010000018">
    <property type="protein sequence ID" value="KAK1938126.1"/>
    <property type="molecule type" value="Genomic_DNA"/>
</dbReference>
<proteinExistence type="predicted"/>
<dbReference type="Pfam" id="PF00664">
    <property type="entry name" value="ABC_membrane"/>
    <property type="match status" value="2"/>
</dbReference>
<feature type="compositionally biased region" description="Acidic residues" evidence="9">
    <location>
        <begin position="738"/>
        <end position="751"/>
    </location>
</feature>
<evidence type="ECO:0000256" key="9">
    <source>
        <dbReference type="SAM" id="MobiDB-lite"/>
    </source>
</evidence>
<name>A0AAD9GGM0_9STRA</name>
<accession>A0AAD9GGM0</accession>
<dbReference type="SUPFAM" id="SSF90123">
    <property type="entry name" value="ABC transporter transmembrane region"/>
    <property type="match status" value="2"/>
</dbReference>
<feature type="transmembrane region" description="Helical" evidence="10">
    <location>
        <begin position="348"/>
        <end position="372"/>
    </location>
</feature>
<dbReference type="FunFam" id="1.20.1560.10:FF:000242">
    <property type="entry name" value="Uncharacterized protein"/>
    <property type="match status" value="1"/>
</dbReference>
<feature type="transmembrane region" description="Helical" evidence="10">
    <location>
        <begin position="243"/>
        <end position="262"/>
    </location>
</feature>
<dbReference type="InterPro" id="IPR011527">
    <property type="entry name" value="ABC1_TM_dom"/>
</dbReference>
<keyword evidence="14" id="KW-1185">Reference proteome</keyword>